<keyword evidence="3" id="KW-0413">Isomerase</keyword>
<keyword evidence="1" id="KW-1133">Transmembrane helix</keyword>
<dbReference type="HOGENOM" id="CLU_068011_2_1_6"/>
<feature type="non-terminal residue" evidence="3">
    <location>
        <position position="237"/>
    </location>
</feature>
<sequence length="237" mass="26881">MDIQMNLLDIVISAASQFWYFSFFIIIAIVFKSSWLKGVLGEFIVNRILSSLPSGEYTLIKNVTLPTEDGTTQLDHIVLSKYGVFVVETKNMKGWIFGGEKQSHWTQKIYKHSVKFQNPLRQNYKHIKTLQFILGSSDHIVKSVVVFVGDSKFKSEMPPNVTYASGCKPYISSFKNVLLSDVEVSDYIKRIEEIKLTPGLVTDYMHKKHVKELVSAKENYAGDVCPKCGSALILRES</sequence>
<evidence type="ECO:0000313" key="3">
    <source>
        <dbReference type="EMBL" id="EON88746.1"/>
    </source>
</evidence>
<name>R8AQZ1_PLESH</name>
<feature type="transmembrane region" description="Helical" evidence="1">
    <location>
        <begin position="7"/>
        <end position="31"/>
    </location>
</feature>
<dbReference type="Pfam" id="PF08378">
    <property type="entry name" value="NERD"/>
    <property type="match status" value="1"/>
</dbReference>
<dbReference type="GO" id="GO:0016853">
    <property type="term" value="F:isomerase activity"/>
    <property type="evidence" value="ECO:0007669"/>
    <property type="project" value="UniProtKB-KW"/>
</dbReference>
<comment type="caution">
    <text evidence="3">The sequence shown here is derived from an EMBL/GenBank/DDBJ whole genome shotgun (WGS) entry which is preliminary data.</text>
</comment>
<dbReference type="RefSeq" id="WP_010863420.1">
    <property type="nucleotide sequence ID" value="NZ_AQQO01000214.1"/>
</dbReference>
<organism evidence="3 4">
    <name type="scientific">Plesiomonas shigelloides 302-73</name>
    <dbReference type="NCBI Taxonomy" id="1315976"/>
    <lineage>
        <taxon>Bacteria</taxon>
        <taxon>Pseudomonadati</taxon>
        <taxon>Pseudomonadota</taxon>
        <taxon>Gammaproteobacteria</taxon>
        <taxon>Enterobacterales</taxon>
        <taxon>Enterobacteriaceae</taxon>
        <taxon>Plesiomonas</taxon>
    </lineage>
</organism>
<accession>R8AQZ1</accession>
<evidence type="ECO:0000256" key="1">
    <source>
        <dbReference type="SAM" id="Phobius"/>
    </source>
</evidence>
<dbReference type="AlphaFoldDB" id="R8AQZ1"/>
<feature type="domain" description="NERD" evidence="2">
    <location>
        <begin position="37"/>
        <end position="153"/>
    </location>
</feature>
<dbReference type="InterPro" id="IPR011528">
    <property type="entry name" value="NERD"/>
</dbReference>
<reference evidence="3 4" key="1">
    <citation type="journal article" date="2013" name="Genome Announc.">
        <title>Genome Sequence of Plesiomonas shigelloides Strain 302-73 (Serotype O1).</title>
        <authorList>
            <person name="Pique N."/>
            <person name="Aquilini E."/>
            <person name="Alioto T."/>
            <person name="Minana-Galbis D."/>
            <person name="Tomas J.M."/>
        </authorList>
    </citation>
    <scope>NUCLEOTIDE SEQUENCE [LARGE SCALE GENOMIC DNA]</scope>
    <source>
        <strain evidence="3 4">302-73</strain>
    </source>
</reference>
<keyword evidence="1" id="KW-0472">Membrane</keyword>
<dbReference type="PROSITE" id="PS50965">
    <property type="entry name" value="NERD"/>
    <property type="match status" value="1"/>
</dbReference>
<dbReference type="EMBL" id="AQQO01000214">
    <property type="protein sequence ID" value="EON88746.1"/>
    <property type="molecule type" value="Genomic_DNA"/>
</dbReference>
<dbReference type="Proteomes" id="UP000014012">
    <property type="component" value="Unassembled WGS sequence"/>
</dbReference>
<keyword evidence="4" id="KW-1185">Reference proteome</keyword>
<evidence type="ECO:0000313" key="4">
    <source>
        <dbReference type="Proteomes" id="UP000014012"/>
    </source>
</evidence>
<keyword evidence="1" id="KW-0812">Transmembrane</keyword>
<proteinExistence type="predicted"/>
<gene>
    <name evidence="3" type="ORF">PLESHI_08989</name>
</gene>
<evidence type="ECO:0000259" key="2">
    <source>
        <dbReference type="PROSITE" id="PS50965"/>
    </source>
</evidence>
<protein>
    <submittedName>
        <fullName evidence="3">DNA topoisomerase I</fullName>
    </submittedName>
</protein>